<reference evidence="3" key="1">
    <citation type="submission" date="2023-06" db="EMBL/GenBank/DDBJ databases">
        <authorList>
            <person name="Jiang Y."/>
            <person name="Liu Q."/>
        </authorList>
    </citation>
    <scope>NUCLEOTIDE SEQUENCE</scope>
    <source>
        <strain evidence="3">CGMCC 1.12090</strain>
    </source>
</reference>
<dbReference type="Pfam" id="PF00378">
    <property type="entry name" value="ECH_1"/>
    <property type="match status" value="1"/>
</dbReference>
<dbReference type="InterPro" id="IPR001753">
    <property type="entry name" value="Enoyl-CoA_hydra/iso"/>
</dbReference>
<dbReference type="SUPFAM" id="SSF52096">
    <property type="entry name" value="ClpP/crotonase"/>
    <property type="match status" value="1"/>
</dbReference>
<organism evidence="3 4">
    <name type="scientific">Variovorax ginsengisoli</name>
    <dbReference type="NCBI Taxonomy" id="363844"/>
    <lineage>
        <taxon>Bacteria</taxon>
        <taxon>Pseudomonadati</taxon>
        <taxon>Pseudomonadota</taxon>
        <taxon>Betaproteobacteria</taxon>
        <taxon>Burkholderiales</taxon>
        <taxon>Comamonadaceae</taxon>
        <taxon>Variovorax</taxon>
    </lineage>
</organism>
<protein>
    <submittedName>
        <fullName evidence="3">Enoyl-CoA hydratase/isomerase family protein</fullName>
    </submittedName>
</protein>
<dbReference type="EMBL" id="JAUKVY010000029">
    <property type="protein sequence ID" value="MDO1536600.1"/>
    <property type="molecule type" value="Genomic_DNA"/>
</dbReference>
<dbReference type="RefSeq" id="WP_301814705.1">
    <property type="nucleotide sequence ID" value="NZ_JAUJZH010000029.1"/>
</dbReference>
<dbReference type="PANTHER" id="PTHR11941">
    <property type="entry name" value="ENOYL-COA HYDRATASE-RELATED"/>
    <property type="match status" value="1"/>
</dbReference>
<evidence type="ECO:0000256" key="1">
    <source>
        <dbReference type="ARBA" id="ARBA00005254"/>
    </source>
</evidence>
<dbReference type="InterPro" id="IPR018376">
    <property type="entry name" value="Enoyl-CoA_hyd/isom_CS"/>
</dbReference>
<keyword evidence="4" id="KW-1185">Reference proteome</keyword>
<dbReference type="Gene3D" id="3.90.226.10">
    <property type="entry name" value="2-enoyl-CoA Hydratase, Chain A, domain 1"/>
    <property type="match status" value="1"/>
</dbReference>
<dbReference type="PANTHER" id="PTHR11941:SF54">
    <property type="entry name" value="ENOYL-COA HYDRATASE, MITOCHONDRIAL"/>
    <property type="match status" value="1"/>
</dbReference>
<dbReference type="Proteomes" id="UP001169027">
    <property type="component" value="Unassembled WGS sequence"/>
</dbReference>
<comment type="caution">
    <text evidence="3">The sequence shown here is derived from an EMBL/GenBank/DDBJ whole genome shotgun (WGS) entry which is preliminary data.</text>
</comment>
<name>A0ABT8SCS7_9BURK</name>
<proteinExistence type="inferred from homology"/>
<evidence type="ECO:0000313" key="3">
    <source>
        <dbReference type="EMBL" id="MDO1536600.1"/>
    </source>
</evidence>
<evidence type="ECO:0000256" key="2">
    <source>
        <dbReference type="RuleBase" id="RU003707"/>
    </source>
</evidence>
<evidence type="ECO:0000313" key="4">
    <source>
        <dbReference type="Proteomes" id="UP001169027"/>
    </source>
</evidence>
<dbReference type="InterPro" id="IPR029045">
    <property type="entry name" value="ClpP/crotonase-like_dom_sf"/>
</dbReference>
<dbReference type="CDD" id="cd06558">
    <property type="entry name" value="crotonase-like"/>
    <property type="match status" value="1"/>
</dbReference>
<sequence length="269" mass="28774">MTTQEDADIVKYGLRDNVAIITLDRPPQNRLTRPLFTLLDLFARQAVHDGARCVLFRGNGSDFCLGGDFREWPHLTTHSARRERFGFSNGVLNAIESLSIPTITQVQGRAFGGGFELALHTDLIIAAESATFRFSEATLGVAPLAGGVQRIAERAGRSVASRLVMLSDEISAAEALAMNIVAKVVPDDRLEAVAFEHALKLASGPTRAHAVSKAILSAWSAGGVRSADEAMIEHVSVLLATDDVQRGVSSAIKAIEAGTERPALDFNGQ</sequence>
<accession>A0ABT8SCS7</accession>
<comment type="similarity">
    <text evidence="1 2">Belongs to the enoyl-CoA hydratase/isomerase family.</text>
</comment>
<gene>
    <name evidence="3" type="ORF">Q2T77_30405</name>
</gene>
<dbReference type="PROSITE" id="PS00166">
    <property type="entry name" value="ENOYL_COA_HYDRATASE"/>
    <property type="match status" value="1"/>
</dbReference>